<name>A0A1J9R6B9_9EURO</name>
<organism evidence="1 2">
    <name type="scientific">Blastomyces percursus</name>
    <dbReference type="NCBI Taxonomy" id="1658174"/>
    <lineage>
        <taxon>Eukaryota</taxon>
        <taxon>Fungi</taxon>
        <taxon>Dikarya</taxon>
        <taxon>Ascomycota</taxon>
        <taxon>Pezizomycotina</taxon>
        <taxon>Eurotiomycetes</taxon>
        <taxon>Eurotiomycetidae</taxon>
        <taxon>Onygenales</taxon>
        <taxon>Ajellomycetaceae</taxon>
        <taxon>Blastomyces</taxon>
    </lineage>
</organism>
<keyword evidence="2" id="KW-1185">Reference proteome</keyword>
<evidence type="ECO:0000313" key="2">
    <source>
        <dbReference type="Proteomes" id="UP000242791"/>
    </source>
</evidence>
<comment type="caution">
    <text evidence="1">The sequence shown here is derived from an EMBL/GenBank/DDBJ whole genome shotgun (WGS) entry which is preliminary data.</text>
</comment>
<dbReference type="EMBL" id="LGTZ01000052">
    <property type="protein sequence ID" value="OJD27899.1"/>
    <property type="molecule type" value="Genomic_DNA"/>
</dbReference>
<dbReference type="AlphaFoldDB" id="A0A1J9R6B9"/>
<reference evidence="1 2" key="1">
    <citation type="submission" date="2015-08" db="EMBL/GenBank/DDBJ databases">
        <title>Emmonsia species relationships and genome sequence.</title>
        <authorList>
            <person name="Cuomo C.A."/>
            <person name="Schwartz I.S."/>
            <person name="Kenyon C."/>
            <person name="De Hoog G.S."/>
            <person name="Govender N.P."/>
            <person name="Botha A."/>
            <person name="Moreno L."/>
            <person name="De Vries M."/>
            <person name="Munoz J.F."/>
            <person name="Stielow J.B."/>
        </authorList>
    </citation>
    <scope>NUCLEOTIDE SEQUENCE [LARGE SCALE GENOMIC DNA]</scope>
    <source>
        <strain evidence="1 2">EI222</strain>
    </source>
</reference>
<dbReference type="VEuPathDB" id="FungiDB:ACJ73_00692"/>
<gene>
    <name evidence="1" type="ORF">ACJ73_00692</name>
</gene>
<protein>
    <submittedName>
        <fullName evidence="1">Uncharacterized protein</fullName>
    </submittedName>
</protein>
<dbReference type="Proteomes" id="UP000242791">
    <property type="component" value="Unassembled WGS sequence"/>
</dbReference>
<evidence type="ECO:0000313" key="1">
    <source>
        <dbReference type="EMBL" id="OJD27899.1"/>
    </source>
</evidence>
<sequence>MPFAGTLQADVLERVRKGDFNYDHYRTLARLVIQKEPDVDIWKAVPTSRLPSHDRPLRRMAEVQMLSVILLCSSGIIGVSPA</sequence>
<accession>A0A1J9R6B9</accession>
<proteinExistence type="predicted"/>